<gene>
    <name evidence="1" type="ORF">DAMO_2173</name>
</gene>
<organism evidence="1 2">
    <name type="scientific">Methylomirabilis oxygeniifera</name>
    <dbReference type="NCBI Taxonomy" id="671143"/>
    <lineage>
        <taxon>Bacteria</taxon>
        <taxon>Candidatus Methylomirabilota</taxon>
        <taxon>Candidatus Methylomirabilia</taxon>
        <taxon>Candidatus Methylomirabilales</taxon>
        <taxon>Candidatus Methylomirabilaceae</taxon>
        <taxon>Candidatus Methylomirabilis</taxon>
    </lineage>
</organism>
<dbReference type="STRING" id="671143.DAMO_2173"/>
<evidence type="ECO:0000313" key="1">
    <source>
        <dbReference type="EMBL" id="CBE69223.1"/>
    </source>
</evidence>
<dbReference type="Pfam" id="PF13711">
    <property type="entry name" value="DUF4160"/>
    <property type="match status" value="1"/>
</dbReference>
<dbReference type="HOGENOM" id="CLU_162083_4_1_0"/>
<dbReference type="KEGG" id="mox:DAMO_2173"/>
<dbReference type="eggNOG" id="ENOG5032YQJ">
    <property type="taxonomic scope" value="Bacteria"/>
</dbReference>
<reference evidence="1 2" key="1">
    <citation type="journal article" date="2010" name="Nature">
        <title>Nitrite-driven anaerobic methane oxidation by oxygenic bacteria.</title>
        <authorList>
            <person name="Ettwig K.F."/>
            <person name="Butler M.K."/>
            <person name="Le Paslier D."/>
            <person name="Pelletier E."/>
            <person name="Mangenot S."/>
            <person name="Kuypers M.M.M."/>
            <person name="Schreiber F."/>
            <person name="Dutilh B.E."/>
            <person name="Zedelius J."/>
            <person name="de Beer D."/>
            <person name="Gloerich J."/>
            <person name="Wessels H.J.C.T."/>
            <person name="van Allen T."/>
            <person name="Luesken F."/>
            <person name="Wu M."/>
            <person name="van de Pas-Schoonen K.T."/>
            <person name="Op den Camp H.J.M."/>
            <person name="Janssen-Megens E.M."/>
            <person name="Francoijs K-J."/>
            <person name="Stunnenberg H."/>
            <person name="Weissenbach J."/>
            <person name="Jetten M.S.M."/>
            <person name="Strous M."/>
        </authorList>
    </citation>
    <scope>NUCLEOTIDE SEQUENCE [LARGE SCALE GENOMIC DNA]</scope>
</reference>
<protein>
    <recommendedName>
        <fullName evidence="3">DUF4160 domain-containing protein</fullName>
    </recommendedName>
</protein>
<dbReference type="InterPro" id="IPR025427">
    <property type="entry name" value="DUF4160"/>
</dbReference>
<evidence type="ECO:0000313" key="2">
    <source>
        <dbReference type="Proteomes" id="UP000006898"/>
    </source>
</evidence>
<proteinExistence type="predicted"/>
<dbReference type="EMBL" id="FP565575">
    <property type="protein sequence ID" value="CBE69223.1"/>
    <property type="molecule type" value="Genomic_DNA"/>
</dbReference>
<name>D5MHJ1_METO1</name>
<dbReference type="Proteomes" id="UP000006898">
    <property type="component" value="Chromosome"/>
</dbReference>
<dbReference type="AlphaFoldDB" id="D5MHJ1"/>
<sequence>MPTVLRIGPYRFYFYGHDLIDEPPHVHVDRDDLSAKFWLNPIALASNLGFNARELRKIEKVVREHQTQLLERWYKEYGHATGSTS</sequence>
<evidence type="ECO:0008006" key="3">
    <source>
        <dbReference type="Google" id="ProtNLM"/>
    </source>
</evidence>
<accession>D5MHJ1</accession>
<dbReference type="CDD" id="cd01670">
    <property type="entry name" value="Death"/>
    <property type="match status" value="1"/>
</dbReference>